<keyword evidence="4" id="KW-1185">Reference proteome</keyword>
<dbReference type="InterPro" id="IPR053521">
    <property type="entry name" value="McjB-like"/>
</dbReference>
<dbReference type="EMBL" id="VCEJ01000004">
    <property type="protein sequence ID" value="TLV01168.1"/>
    <property type="molecule type" value="Genomic_DNA"/>
</dbReference>
<comment type="caution">
    <text evidence="3">The sequence shown here is derived from an EMBL/GenBank/DDBJ whole genome shotgun (WGS) entry which is preliminary data.</text>
</comment>
<accession>A0A5R9KYD0</accession>
<keyword evidence="1" id="KW-0812">Transmembrane</keyword>
<keyword evidence="1" id="KW-0472">Membrane</keyword>
<evidence type="ECO:0000259" key="2">
    <source>
        <dbReference type="Pfam" id="PF13471"/>
    </source>
</evidence>
<dbReference type="InterPro" id="IPR032708">
    <property type="entry name" value="McjB_C"/>
</dbReference>
<keyword evidence="1" id="KW-1133">Transmembrane helix</keyword>
<evidence type="ECO:0000313" key="4">
    <source>
        <dbReference type="Proteomes" id="UP000306402"/>
    </source>
</evidence>
<sequence length="146" mass="16828">MSESGTYWSTWQKLSFSEKLIFLKAAICLILIKCALTVLPFPIFRKLFHGLTSSKSTKEFKPEKVQQIAWSVDTAANILPFELLCLPRALATKYLLRKMPSLTLEIGIEVNPAKKFEAHAWVEKNGRIIIGDWPKTVSYQRLWVWE</sequence>
<dbReference type="NCBIfam" id="NF033537">
    <property type="entry name" value="lasso_biosyn_B2"/>
    <property type="match status" value="1"/>
</dbReference>
<evidence type="ECO:0000256" key="1">
    <source>
        <dbReference type="SAM" id="Phobius"/>
    </source>
</evidence>
<feature type="domain" description="Microcin J25-processing protein McjB C-terminal" evidence="2">
    <location>
        <begin position="30"/>
        <end position="143"/>
    </location>
</feature>
<gene>
    <name evidence="3" type="ORF">FEN17_17110</name>
</gene>
<proteinExistence type="predicted"/>
<dbReference type="Pfam" id="PF13471">
    <property type="entry name" value="Transglut_core3"/>
    <property type="match status" value="1"/>
</dbReference>
<name>A0A5R9KYD0_9BACT</name>
<dbReference type="Proteomes" id="UP000306402">
    <property type="component" value="Unassembled WGS sequence"/>
</dbReference>
<evidence type="ECO:0000313" key="3">
    <source>
        <dbReference type="EMBL" id="TLV01168.1"/>
    </source>
</evidence>
<protein>
    <submittedName>
        <fullName evidence="3">Lasso peptide biosynthesis B2 protein</fullName>
    </submittedName>
</protein>
<dbReference type="AlphaFoldDB" id="A0A5R9KYD0"/>
<reference evidence="3 4" key="1">
    <citation type="submission" date="2019-05" db="EMBL/GenBank/DDBJ databases">
        <authorList>
            <person name="Qu J.-H."/>
        </authorList>
    </citation>
    <scope>NUCLEOTIDE SEQUENCE [LARGE SCALE GENOMIC DNA]</scope>
    <source>
        <strain evidence="3 4">T17</strain>
    </source>
</reference>
<dbReference type="RefSeq" id="WP_138366539.1">
    <property type="nucleotide sequence ID" value="NZ_VCEJ01000004.1"/>
</dbReference>
<feature type="transmembrane region" description="Helical" evidence="1">
    <location>
        <begin position="20"/>
        <end position="44"/>
    </location>
</feature>
<dbReference type="OrthoDB" id="671090at2"/>
<organism evidence="3 4">
    <name type="scientific">Dyadobacter luticola</name>
    <dbReference type="NCBI Taxonomy" id="1979387"/>
    <lineage>
        <taxon>Bacteria</taxon>
        <taxon>Pseudomonadati</taxon>
        <taxon>Bacteroidota</taxon>
        <taxon>Cytophagia</taxon>
        <taxon>Cytophagales</taxon>
        <taxon>Spirosomataceae</taxon>
        <taxon>Dyadobacter</taxon>
    </lineage>
</organism>